<evidence type="ECO:0000313" key="1">
    <source>
        <dbReference type="Proteomes" id="UP000887580"/>
    </source>
</evidence>
<protein>
    <submittedName>
        <fullName evidence="2">Histone acetyltransferase</fullName>
    </submittedName>
</protein>
<dbReference type="Proteomes" id="UP000887580">
    <property type="component" value="Unplaced"/>
</dbReference>
<organism evidence="1 2">
    <name type="scientific">Panagrolaimus sp. PS1159</name>
    <dbReference type="NCBI Taxonomy" id="55785"/>
    <lineage>
        <taxon>Eukaryota</taxon>
        <taxon>Metazoa</taxon>
        <taxon>Ecdysozoa</taxon>
        <taxon>Nematoda</taxon>
        <taxon>Chromadorea</taxon>
        <taxon>Rhabditida</taxon>
        <taxon>Tylenchina</taxon>
        <taxon>Panagrolaimomorpha</taxon>
        <taxon>Panagrolaimoidea</taxon>
        <taxon>Panagrolaimidae</taxon>
        <taxon>Panagrolaimus</taxon>
    </lineage>
</organism>
<evidence type="ECO:0000313" key="2">
    <source>
        <dbReference type="WBParaSite" id="PS1159_v2.g21772.t1"/>
    </source>
</evidence>
<reference evidence="2" key="1">
    <citation type="submission" date="2022-11" db="UniProtKB">
        <authorList>
            <consortium name="WormBaseParasite"/>
        </authorList>
    </citation>
    <scope>IDENTIFICATION</scope>
</reference>
<dbReference type="WBParaSite" id="PS1159_v2.g21772.t1">
    <property type="protein sequence ID" value="PS1159_v2.g21772.t1"/>
    <property type="gene ID" value="PS1159_v2.g21772"/>
</dbReference>
<sequence length="434" mass="51364">MEEEPRRKYLSEKDIIDQAPPDQAKLLRAHFEEEDNIMRNKLDETKGVQPQPKYIYFSGKQLEIEQKCVFFQNVQVYETLFVCEQCVGYFSDKDTLDRHYEHCIPDPLPGKEIYRDCEKKFVIREADGFYDSSFMEEESFRKYLSEKDIIDQAPPDQAKLLRAHFEEEDNVMRNKLDETKGVQPQPKYIFLSGKQMEIEQKCVFFQNVQVYETLFVCEQCVGYFSDKDTLDRHYERCIPDPLPGKEIYRDCEKKFAIREADGFYDSSFVLRLCQIGRCFIGHKQLQYDIEPFYFYVLYEIIDGEKYRFIGYFSKQKYQHTSCNLCCLLVLPCFQGRGFGRLLIDFSFLLSKTEHVPGGPEFPLSESADHIYYKYILESIYEATLKYCHDELKKGIKLENIDLNLRLYQSLTGIGAKFIVKVLLEEKIMKIKKSK</sequence>
<name>A0AC35FX71_9BILA</name>
<accession>A0AC35FX71</accession>
<proteinExistence type="predicted"/>